<protein>
    <recommendedName>
        <fullName evidence="1">Type 9 secretion system plug protein N-terminal domain-containing protein</fullName>
    </recommendedName>
</protein>
<comment type="caution">
    <text evidence="2">The sequence shown here is derived from an EMBL/GenBank/DDBJ whole genome shotgun (WGS) entry which is preliminary data.</text>
</comment>
<feature type="domain" description="Type 9 secretion system plug protein N-terminal" evidence="1">
    <location>
        <begin position="38"/>
        <end position="163"/>
    </location>
</feature>
<dbReference type="RefSeq" id="WP_044213111.1">
    <property type="nucleotide sequence ID" value="NZ_BAMD01000026.1"/>
</dbReference>
<sequence>MNQQNNTYQRLLLSFALFISVLGMSAQTLTNKIYQHKIKTVQCHKYGWALSYPIIGLNGDHQIILSFDDLDVETKDFYYTLIHCNENWEPSQLMDTEYVNGFNENPILDYAYSFNTSVEYVHYSVILPNDNIDILLSGNYIIKVYADGNPENVVLTQRFMVTEQAVKVSPTVKYTMNANLRKAQQEIALVIEHSNFDLVNPMEEVKVHIFQNGRTDNAITNLQPQFIKHNELDYNYNREIMFEGGNEFRWLDIRSLRFQSTKVREVSYHEPYTHVDLFPDQSIAGKSYYFNNDFNGRYVIEVQEKDDNEREAEYVFVHFSLPSDPMAGGDVHILGGLTDWLLNDHSKMQYNFQRRQYEATLLLKQGFYNYQIAFKPNSLRKATVSLFEGSHSETENDYLVLVYYRGMSDYYDRLIGVSQVNSMNNRE</sequence>
<name>W7YGS1_9BACT</name>
<dbReference type="Proteomes" id="UP000019402">
    <property type="component" value="Unassembled WGS sequence"/>
</dbReference>
<dbReference type="STRING" id="869213.GCA_000517085_04393"/>
<evidence type="ECO:0000313" key="3">
    <source>
        <dbReference type="Proteomes" id="UP000019402"/>
    </source>
</evidence>
<dbReference type="InterPro" id="IPR031345">
    <property type="entry name" value="T9SS_Plug_N"/>
</dbReference>
<keyword evidence="3" id="KW-1185">Reference proteome</keyword>
<dbReference type="EMBL" id="BAMD01000026">
    <property type="protein sequence ID" value="GAF03576.1"/>
    <property type="molecule type" value="Genomic_DNA"/>
</dbReference>
<gene>
    <name evidence="2" type="ORF">JCM21142_52254</name>
</gene>
<evidence type="ECO:0000259" key="1">
    <source>
        <dbReference type="Pfam" id="PF17116"/>
    </source>
</evidence>
<dbReference type="AlphaFoldDB" id="W7YGS1"/>
<organism evidence="2 3">
    <name type="scientific">Saccharicrinis fermentans DSM 9555 = JCM 21142</name>
    <dbReference type="NCBI Taxonomy" id="869213"/>
    <lineage>
        <taxon>Bacteria</taxon>
        <taxon>Pseudomonadati</taxon>
        <taxon>Bacteroidota</taxon>
        <taxon>Bacteroidia</taxon>
        <taxon>Marinilabiliales</taxon>
        <taxon>Marinilabiliaceae</taxon>
        <taxon>Saccharicrinis</taxon>
    </lineage>
</organism>
<evidence type="ECO:0000313" key="2">
    <source>
        <dbReference type="EMBL" id="GAF03576.1"/>
    </source>
</evidence>
<dbReference type="eggNOG" id="ENOG502Z7QJ">
    <property type="taxonomic scope" value="Bacteria"/>
</dbReference>
<accession>W7YGS1</accession>
<dbReference type="OrthoDB" id="1522602at2"/>
<dbReference type="Pfam" id="PF17116">
    <property type="entry name" value="T9SS_plug_1st"/>
    <property type="match status" value="1"/>
</dbReference>
<reference evidence="2 3" key="1">
    <citation type="journal article" date="2014" name="Genome Announc.">
        <title>Draft Genome Sequence of Cytophaga fermentans JCM 21142T, a Facultative Anaerobe Isolated from Marine Mud.</title>
        <authorList>
            <person name="Starns D."/>
            <person name="Oshima K."/>
            <person name="Suda W."/>
            <person name="Iino T."/>
            <person name="Yuki M."/>
            <person name="Inoue J."/>
            <person name="Kitamura K."/>
            <person name="Iida T."/>
            <person name="Darby A."/>
            <person name="Hattori M."/>
            <person name="Ohkuma M."/>
        </authorList>
    </citation>
    <scope>NUCLEOTIDE SEQUENCE [LARGE SCALE GENOMIC DNA]</scope>
    <source>
        <strain evidence="2 3">JCM 21142</strain>
    </source>
</reference>
<proteinExistence type="predicted"/>